<evidence type="ECO:0000256" key="3">
    <source>
        <dbReference type="ARBA" id="ARBA00022617"/>
    </source>
</evidence>
<evidence type="ECO:0000256" key="2">
    <source>
        <dbReference type="ARBA" id="ARBA00010617"/>
    </source>
</evidence>
<reference evidence="8 9" key="1">
    <citation type="submission" date="2020-09" db="EMBL/GenBank/DDBJ databases">
        <title>De no assembly of potato wild relative species, Solanum commersonii.</title>
        <authorList>
            <person name="Cho K."/>
        </authorList>
    </citation>
    <scope>NUCLEOTIDE SEQUENCE [LARGE SCALE GENOMIC DNA]</scope>
    <source>
        <strain evidence="8">LZ3.2</strain>
        <tissue evidence="8">Leaf</tissue>
    </source>
</reference>
<dbReference type="GO" id="GO:0016705">
    <property type="term" value="F:oxidoreductase activity, acting on paired donors, with incorporation or reduction of molecular oxygen"/>
    <property type="evidence" value="ECO:0007669"/>
    <property type="project" value="InterPro"/>
</dbReference>
<keyword evidence="5" id="KW-0560">Oxidoreductase</keyword>
<keyword evidence="7" id="KW-0503">Monooxygenase</keyword>
<evidence type="ECO:0000256" key="5">
    <source>
        <dbReference type="ARBA" id="ARBA00023002"/>
    </source>
</evidence>
<comment type="caution">
    <text evidence="8">The sequence shown here is derived from an EMBL/GenBank/DDBJ whole genome shotgun (WGS) entry which is preliminary data.</text>
</comment>
<dbReference type="Gene3D" id="1.10.630.10">
    <property type="entry name" value="Cytochrome P450"/>
    <property type="match status" value="1"/>
</dbReference>
<dbReference type="PANTHER" id="PTHR47950">
    <property type="entry name" value="CYTOCHROME P450, FAMILY 76, SUBFAMILY C, POLYPEPTIDE 5-RELATED"/>
    <property type="match status" value="1"/>
</dbReference>
<dbReference type="GO" id="GO:0004497">
    <property type="term" value="F:monooxygenase activity"/>
    <property type="evidence" value="ECO:0007669"/>
    <property type="project" value="UniProtKB-KW"/>
</dbReference>
<proteinExistence type="inferred from homology"/>
<dbReference type="GO" id="GO:0020037">
    <property type="term" value="F:heme binding"/>
    <property type="evidence" value="ECO:0007669"/>
    <property type="project" value="InterPro"/>
</dbReference>
<keyword evidence="6" id="KW-0408">Iron</keyword>
<evidence type="ECO:0000256" key="6">
    <source>
        <dbReference type="ARBA" id="ARBA00023004"/>
    </source>
</evidence>
<evidence type="ECO:0000313" key="8">
    <source>
        <dbReference type="EMBL" id="KAG5616876.1"/>
    </source>
</evidence>
<comment type="similarity">
    <text evidence="2">Belongs to the cytochrome P450 family.</text>
</comment>
<dbReference type="GO" id="GO:0005506">
    <property type="term" value="F:iron ion binding"/>
    <property type="evidence" value="ECO:0007669"/>
    <property type="project" value="InterPro"/>
</dbReference>
<evidence type="ECO:0000256" key="7">
    <source>
        <dbReference type="ARBA" id="ARBA00023033"/>
    </source>
</evidence>
<evidence type="ECO:0000256" key="4">
    <source>
        <dbReference type="ARBA" id="ARBA00022723"/>
    </source>
</evidence>
<keyword evidence="3" id="KW-0349">Heme</keyword>
<dbReference type="AlphaFoldDB" id="A0A9J5ZY49"/>
<name>A0A9J5ZY49_SOLCO</name>
<dbReference type="PANTHER" id="PTHR47950:SF49">
    <property type="entry name" value="CYTOCHROME P450"/>
    <property type="match status" value="1"/>
</dbReference>
<evidence type="ECO:0000313" key="9">
    <source>
        <dbReference type="Proteomes" id="UP000824120"/>
    </source>
</evidence>
<protein>
    <submittedName>
        <fullName evidence="8">Uncharacterized protein</fullName>
    </submittedName>
</protein>
<keyword evidence="9" id="KW-1185">Reference proteome</keyword>
<dbReference type="SUPFAM" id="SSF48264">
    <property type="entry name" value="Cytochrome P450"/>
    <property type="match status" value="1"/>
</dbReference>
<dbReference type="EMBL" id="JACXVP010000003">
    <property type="protein sequence ID" value="KAG5616876.1"/>
    <property type="molecule type" value="Genomic_DNA"/>
</dbReference>
<dbReference type="InterPro" id="IPR036396">
    <property type="entry name" value="Cyt_P450_sf"/>
</dbReference>
<organism evidence="8 9">
    <name type="scientific">Solanum commersonii</name>
    <name type="common">Commerson's wild potato</name>
    <name type="synonym">Commerson's nightshade</name>
    <dbReference type="NCBI Taxonomy" id="4109"/>
    <lineage>
        <taxon>Eukaryota</taxon>
        <taxon>Viridiplantae</taxon>
        <taxon>Streptophyta</taxon>
        <taxon>Embryophyta</taxon>
        <taxon>Tracheophyta</taxon>
        <taxon>Spermatophyta</taxon>
        <taxon>Magnoliopsida</taxon>
        <taxon>eudicotyledons</taxon>
        <taxon>Gunneridae</taxon>
        <taxon>Pentapetalae</taxon>
        <taxon>asterids</taxon>
        <taxon>lamiids</taxon>
        <taxon>Solanales</taxon>
        <taxon>Solanaceae</taxon>
        <taxon>Solanoideae</taxon>
        <taxon>Solaneae</taxon>
        <taxon>Solanum</taxon>
    </lineage>
</organism>
<keyword evidence="4" id="KW-0479">Metal-binding</keyword>
<evidence type="ECO:0000256" key="1">
    <source>
        <dbReference type="ARBA" id="ARBA00001971"/>
    </source>
</evidence>
<accession>A0A9J5ZY49</accession>
<dbReference type="Proteomes" id="UP000824120">
    <property type="component" value="Chromosome 3"/>
</dbReference>
<gene>
    <name evidence="8" type="ORF">H5410_016700</name>
</gene>
<comment type="cofactor">
    <cofactor evidence="1">
        <name>heme</name>
        <dbReference type="ChEBI" id="CHEBI:30413"/>
    </cofactor>
</comment>
<sequence>MYGLLISVKLGTQLVVVASSPHSAAEILKTQDRFLSAQSPPSVAPYELSVIDQHSIVFSSDLSNHWKFFGRVTVCFEGEKSFLRSKKEETVKISKILFGTILNTKFIELGAMPNISEFYPLFEALDLQGLRKQSQVYQNQLINIWSEIVKEKGQAINHSSSNFLDTIIDSRFLDLQINILLTMIEMDRTQSCSLISGINRCGF</sequence>